<dbReference type="Pfam" id="PF02515">
    <property type="entry name" value="CoA_transf_3"/>
    <property type="match status" value="1"/>
</dbReference>
<keyword evidence="2" id="KW-1185">Reference proteome</keyword>
<proteinExistence type="predicted"/>
<sequence length="457" mass="48821">MNSDSVDWPPEAQWDILGAGFHESGLLERHAPKYCDSGTWWGGALDVEGLARHSAGLVGQAVAELTAGRCRLRSTPAQLAAGFESFRHLRVAGHKVQAFAPLSGFFLTADGWIRTHANYPHHERALLDAMRARTPEQLPGLLAQAGSLEAQERIVSAGGVAAAVRSRRQWLQSPEGQAAAAGPWAQFELHGIREAGAWQFRPEAKLPLAGLKILDFTRVIAGPTASRTLAALGAQVLRVDGPRHAELHDQHIDTGFGKRSTILDLAAVRGLAAAHGPLAQADVVILGYRPGALDALGLSAELLRECYPQLVIAQLCAWGFAGPWASRRGFDSIVQAATGIADAYRYPEGNPGTLPVQGLDYAAGYGIAAAVIALLRARRELHSTGTVRISLARTAQALFEFGGPSAPELALGIPRVSRCTSGYGMLDYALPPFELNGVQLDYPHSPTRYGADEPVWT</sequence>
<evidence type="ECO:0000313" key="1">
    <source>
        <dbReference type="EMBL" id="MBP2398513.1"/>
    </source>
</evidence>
<dbReference type="PANTHER" id="PTHR48228:SF4">
    <property type="entry name" value="BLR3030 PROTEIN"/>
    <property type="match status" value="1"/>
</dbReference>
<comment type="caution">
    <text evidence="1">The sequence shown here is derived from an EMBL/GenBank/DDBJ whole genome shotgun (WGS) entry which is preliminary data.</text>
</comment>
<dbReference type="InterPro" id="IPR023606">
    <property type="entry name" value="CoA-Trfase_III_dom_1_sf"/>
</dbReference>
<evidence type="ECO:0000313" key="2">
    <source>
        <dbReference type="Proteomes" id="UP001195422"/>
    </source>
</evidence>
<dbReference type="Proteomes" id="UP001195422">
    <property type="component" value="Unassembled WGS sequence"/>
</dbReference>
<dbReference type="InterPro" id="IPR050509">
    <property type="entry name" value="CoA-transferase_III"/>
</dbReference>
<gene>
    <name evidence="1" type="ORF">JOF39_001594</name>
</gene>
<dbReference type="SUPFAM" id="SSF89796">
    <property type="entry name" value="CoA-transferase family III (CaiB/BaiF)"/>
    <property type="match status" value="2"/>
</dbReference>
<name>A0ABS4XPS7_GLUPR</name>
<accession>A0ABS4XPS7</accession>
<protein>
    <submittedName>
        <fullName evidence="1">Crotonobetainyl-CoA:carnitine CoA-transferase CaiB-like acyl-CoA transferase</fullName>
    </submittedName>
</protein>
<dbReference type="PANTHER" id="PTHR48228">
    <property type="entry name" value="SUCCINYL-COA--D-CITRAMALATE COA-TRANSFERASE"/>
    <property type="match status" value="1"/>
</dbReference>
<dbReference type="Gene3D" id="3.40.50.10540">
    <property type="entry name" value="Crotonobetainyl-coa:carnitine coa-transferase, domain 1"/>
    <property type="match status" value="1"/>
</dbReference>
<dbReference type="RefSeq" id="WP_188949030.1">
    <property type="nucleotide sequence ID" value="NZ_BMPH01000011.1"/>
</dbReference>
<organism evidence="1 2">
    <name type="scientific">Glutamicibacter protophormiae</name>
    <name type="common">Brevibacterium protophormiae</name>
    <dbReference type="NCBI Taxonomy" id="37930"/>
    <lineage>
        <taxon>Bacteria</taxon>
        <taxon>Bacillati</taxon>
        <taxon>Actinomycetota</taxon>
        <taxon>Actinomycetes</taxon>
        <taxon>Micrococcales</taxon>
        <taxon>Micrococcaceae</taxon>
        <taxon>Glutamicibacter</taxon>
    </lineage>
</organism>
<dbReference type="EMBL" id="JAGIOJ010000001">
    <property type="protein sequence ID" value="MBP2398513.1"/>
    <property type="molecule type" value="Genomic_DNA"/>
</dbReference>
<reference evidence="1 2" key="1">
    <citation type="submission" date="2021-03" db="EMBL/GenBank/DDBJ databases">
        <title>Sequencing the genomes of 1000 actinobacteria strains.</title>
        <authorList>
            <person name="Klenk H.-P."/>
        </authorList>
    </citation>
    <scope>NUCLEOTIDE SEQUENCE [LARGE SCALE GENOMIC DNA]</scope>
    <source>
        <strain evidence="1 2">DSM 20168</strain>
    </source>
</reference>
<dbReference type="InterPro" id="IPR003673">
    <property type="entry name" value="CoA-Trfase_fam_III"/>
</dbReference>